<reference evidence="1 4" key="3">
    <citation type="submission" date="2017-11" db="EMBL/GenBank/DDBJ databases">
        <title>Complete genome sequence of Serratia sp. ATCC 39006 LacA.</title>
        <authorList>
            <person name="Hampton H.G."/>
            <person name="Jackson S.A."/>
            <person name="Jauregui R."/>
            <person name="Poulter G.T.M."/>
            <person name="Salmond G.P.C."/>
            <person name="Fineran P.C."/>
        </authorList>
    </citation>
    <scope>NUCLEOTIDE SEQUENCE [LARGE SCALE GENOMIC DNA]</scope>
    <source>
        <strain evidence="1 4">ATCC 39006</strain>
    </source>
</reference>
<name>A0A2I5TEE8_SERS3</name>
<evidence type="ECO:0000313" key="2">
    <source>
        <dbReference type="EMBL" id="AUH02926.1"/>
    </source>
</evidence>
<dbReference type="OrthoDB" id="3251881at2"/>
<accession>A0A2I5TEE8</accession>
<dbReference type="RefSeq" id="WP_021013932.1">
    <property type="nucleotide sequence ID" value="NZ_CP025084.1"/>
</dbReference>
<dbReference type="EMBL" id="CP025084">
    <property type="protein sequence ID" value="AUH02926.1"/>
    <property type="molecule type" value="Genomic_DNA"/>
</dbReference>
<dbReference type="KEGG" id="serq:CWC46_01495"/>
<evidence type="ECO:0000313" key="4">
    <source>
        <dbReference type="Proteomes" id="UP000233778"/>
    </source>
</evidence>
<protein>
    <submittedName>
        <fullName evidence="2">Uncharacterized protein</fullName>
    </submittedName>
</protein>
<reference evidence="2 3" key="1">
    <citation type="journal article" date="2013" name="Genome Announc.">
        <title>Draft genome sequence of Serratia sp. strain ATCC 39006, a model bacterium for analysis of the biosynthesis and regulation of prodigiosin, a carbapenem, and gas vesicles.</title>
        <authorList>
            <person name="Fineran P.C."/>
            <person name="Iglesias Cans M.C."/>
            <person name="Ramsay J.P."/>
            <person name="Wilf N.M."/>
            <person name="Cossyleon D."/>
            <person name="McNeil M.B."/>
            <person name="Williamson N.R."/>
            <person name="Monson R.E."/>
            <person name="Becher S.A."/>
            <person name="Stanton J.A."/>
            <person name="Brugger K."/>
            <person name="Brown S.D."/>
            <person name="Salmond G.P."/>
        </authorList>
    </citation>
    <scope>NUCLEOTIDE SEQUENCE [LARGE SCALE GENOMIC DNA]</scope>
    <source>
        <strain evidence="2">ATCC 39006</strain>
        <strain evidence="3">ATCC 39006 / SC 11482</strain>
    </source>
</reference>
<evidence type="ECO:0000313" key="1">
    <source>
        <dbReference type="EMBL" id="AUG98611.1"/>
    </source>
</evidence>
<dbReference type="EMBL" id="CP025085">
    <property type="protein sequence ID" value="AUG98611.1"/>
    <property type="molecule type" value="Genomic_DNA"/>
</dbReference>
<reference evidence="2" key="2">
    <citation type="submission" date="2013-09" db="EMBL/GenBank/DDBJ databases">
        <authorList>
            <person name="Wang G."/>
            <person name="Yang Y."/>
            <person name="Su Y."/>
        </authorList>
    </citation>
    <scope>NUCLEOTIDE SEQUENCE</scope>
    <source>
        <strain evidence="2">ATCC 39006</strain>
    </source>
</reference>
<dbReference type="Proteomes" id="UP000233778">
    <property type="component" value="Chromosome"/>
</dbReference>
<organism evidence="2 3">
    <name type="scientific">Serratia sp. (strain ATCC 39006)</name>
    <name type="common">Prodigiosinella confusarubida</name>
    <dbReference type="NCBI Taxonomy" id="104623"/>
    <lineage>
        <taxon>Bacteria</taxon>
        <taxon>Pseudomonadati</taxon>
        <taxon>Pseudomonadota</taxon>
        <taxon>Gammaproteobacteria</taxon>
        <taxon>Enterobacterales</taxon>
        <taxon>Pectobacteriaceae</taxon>
        <taxon>Prodigiosinella</taxon>
    </lineage>
</organism>
<gene>
    <name evidence="1" type="ORF">CWC46_01495</name>
    <name evidence="2" type="ORF">Ser39006_001495</name>
</gene>
<reference evidence="2" key="4">
    <citation type="submission" date="2017-11" db="EMBL/GenBank/DDBJ databases">
        <title>Complete genome sequence of Serratia sp. ATCC 39006.</title>
        <authorList>
            <person name="Hampton H.G."/>
            <person name="Jackson S.A."/>
            <person name="Jauregui R."/>
            <person name="Poulter G.T.M."/>
            <person name="Salmond G.P.C."/>
            <person name="Fineran P.C."/>
        </authorList>
    </citation>
    <scope>NUCLEOTIDE SEQUENCE</scope>
    <source>
        <strain evidence="2">ATCC 39006</strain>
    </source>
</reference>
<keyword evidence="3" id="KW-1185">Reference proteome</keyword>
<sequence length="333" mass="39419">MRLLFICPNWADLATPIVKEMQRQGHDVIHIDHRDLSTFTYFDSRHWFIAKIYKIITGKNYKRLSLDNQITLGLHNFFIGREPFDTIIMTEPKLFNEQHFTILQQYSQKLVAVLWDSLKKAPNNALYLSQFDHVLSYDHVDCNQYHFTKINNYIDPDWKSNMLYQDCEYDVFSIMSFTEARYKQAIYFLDQNPELTSNIIFYADNDKKRKQIKDTRLKIANKPLLGNELAREIDNSRSILDLLQGQQAGLSFRVYESMAYQRKLITSNTHTVDYDFYNDNNIHILNQSWHINPDFIHSPYKPIPEEIYNQYTLSTWVQKVIQEISSDTGSIPA</sequence>
<dbReference type="AlphaFoldDB" id="A0A2I5TEE8"/>
<dbReference type="Proteomes" id="UP000017700">
    <property type="component" value="Chromosome"/>
</dbReference>
<evidence type="ECO:0000313" key="3">
    <source>
        <dbReference type="Proteomes" id="UP000017700"/>
    </source>
</evidence>
<proteinExistence type="predicted"/>
<dbReference type="KEGG" id="sera:Ser39006_001495"/>